<proteinExistence type="predicted"/>
<feature type="transmembrane region" description="Helical" evidence="1">
    <location>
        <begin position="152"/>
        <end position="174"/>
    </location>
</feature>
<gene>
    <name evidence="2" type="ORF">EYC98_10550</name>
</gene>
<dbReference type="InterPro" id="IPR029044">
    <property type="entry name" value="Nucleotide-diphossugar_trans"/>
</dbReference>
<dbReference type="EMBL" id="SHNN01000002">
    <property type="protein sequence ID" value="MCX2981303.1"/>
    <property type="molecule type" value="Genomic_DNA"/>
</dbReference>
<comment type="caution">
    <text evidence="2">The sequence shown here is derived from an EMBL/GenBank/DDBJ whole genome shotgun (WGS) entry which is preliminary data.</text>
</comment>
<keyword evidence="1" id="KW-0472">Membrane</keyword>
<keyword evidence="1" id="KW-1133">Transmembrane helix</keyword>
<sequence>MNKSEDASCLVFCSAGERIFALDWLQGLQSRENFATAIVYYGEDPVAPPQTDYFLQNTDFKMPNFLALLAKYPEVLEYDYYIFIDDDIQIESDAFSTWLSAAMINELAVSQPALTADSKADWPHLKQQALDIDFGQFVEVQCFMISRNILRLALPFFYMIKTGTGLDIIIYLLCSRHKSRMGVLHNIPVNHPYRDDELTVRRQFTSFGDFNQRLSRSIEFCFEEDPLEALAFLSNNIGDTRYGFVRFYASCKFVFDRLIRKIRKIMGN</sequence>
<evidence type="ECO:0000313" key="3">
    <source>
        <dbReference type="Proteomes" id="UP001143362"/>
    </source>
</evidence>
<dbReference type="SUPFAM" id="SSF53448">
    <property type="entry name" value="Nucleotide-diphospho-sugar transferases"/>
    <property type="match status" value="1"/>
</dbReference>
<dbReference type="Proteomes" id="UP001143362">
    <property type="component" value="Unassembled WGS sequence"/>
</dbReference>
<evidence type="ECO:0000313" key="2">
    <source>
        <dbReference type="EMBL" id="MCX2981303.1"/>
    </source>
</evidence>
<reference evidence="2" key="1">
    <citation type="submission" date="2019-02" db="EMBL/GenBank/DDBJ databases">
        <authorList>
            <person name="Li S.-H."/>
        </authorList>
    </citation>
    <scope>NUCLEOTIDE SEQUENCE</scope>
    <source>
        <strain evidence="2">IMCC14734</strain>
    </source>
</reference>
<name>A0ABT3TG99_9GAMM</name>
<dbReference type="RefSeq" id="WP_279245304.1">
    <property type="nucleotide sequence ID" value="NZ_SHNN01000002.1"/>
</dbReference>
<accession>A0ABT3TG99</accession>
<protein>
    <recommendedName>
        <fullName evidence="4">DUF707 domain-containing protein</fullName>
    </recommendedName>
</protein>
<keyword evidence="1" id="KW-0812">Transmembrane</keyword>
<evidence type="ECO:0000256" key="1">
    <source>
        <dbReference type="SAM" id="Phobius"/>
    </source>
</evidence>
<organism evidence="2 3">
    <name type="scientific">Candidatus Litorirhabdus singularis</name>
    <dbReference type="NCBI Taxonomy" id="2518993"/>
    <lineage>
        <taxon>Bacteria</taxon>
        <taxon>Pseudomonadati</taxon>
        <taxon>Pseudomonadota</taxon>
        <taxon>Gammaproteobacteria</taxon>
        <taxon>Cellvibrionales</taxon>
        <taxon>Halieaceae</taxon>
        <taxon>Candidatus Litorirhabdus</taxon>
    </lineage>
</organism>
<evidence type="ECO:0008006" key="4">
    <source>
        <dbReference type="Google" id="ProtNLM"/>
    </source>
</evidence>
<keyword evidence="3" id="KW-1185">Reference proteome</keyword>